<keyword evidence="2" id="KW-1185">Reference proteome</keyword>
<dbReference type="InterPro" id="IPR040521">
    <property type="entry name" value="KDZ"/>
</dbReference>
<feature type="non-terminal residue" evidence="1">
    <location>
        <position position="1"/>
    </location>
</feature>
<sequence>VSRQWQLLKLLKWAGFGHQQDSQKPGRIVLFCPTCPQPGINVYPDATNDLSKYDTDRHSWKYNQTLIMDGNFKAEHLSERQIDRQVWLMDCLGFMWSSCNNHRAVNQANSSHVQLEATGIGATACAHHGCFTPHSVVDFQKGERCTFAKFCTVLFLC</sequence>
<reference evidence="2" key="2">
    <citation type="submission" date="2015-01" db="EMBL/GenBank/DDBJ databases">
        <title>Evolutionary Origins and Diversification of the Mycorrhizal Mutualists.</title>
        <authorList>
            <consortium name="DOE Joint Genome Institute"/>
            <consortium name="Mycorrhizal Genomics Consortium"/>
            <person name="Kohler A."/>
            <person name="Kuo A."/>
            <person name="Nagy L.G."/>
            <person name="Floudas D."/>
            <person name="Copeland A."/>
            <person name="Barry K.W."/>
            <person name="Cichocki N."/>
            <person name="Veneault-Fourrey C."/>
            <person name="LaButti K."/>
            <person name="Lindquist E.A."/>
            <person name="Lipzen A."/>
            <person name="Lundell T."/>
            <person name="Morin E."/>
            <person name="Murat C."/>
            <person name="Riley R."/>
            <person name="Ohm R."/>
            <person name="Sun H."/>
            <person name="Tunlid A."/>
            <person name="Henrissat B."/>
            <person name="Grigoriev I.V."/>
            <person name="Hibbett D.S."/>
            <person name="Martin F."/>
        </authorList>
    </citation>
    <scope>NUCLEOTIDE SEQUENCE [LARGE SCALE GENOMIC DNA]</scope>
    <source>
        <strain evidence="2">Ve08.2h10</strain>
    </source>
</reference>
<gene>
    <name evidence="1" type="ORF">PAXRUDRAFT_171027</name>
</gene>
<proteinExistence type="predicted"/>
<evidence type="ECO:0008006" key="3">
    <source>
        <dbReference type="Google" id="ProtNLM"/>
    </source>
</evidence>
<reference evidence="1 2" key="1">
    <citation type="submission" date="2014-04" db="EMBL/GenBank/DDBJ databases">
        <authorList>
            <consortium name="DOE Joint Genome Institute"/>
            <person name="Kuo A."/>
            <person name="Kohler A."/>
            <person name="Jargeat P."/>
            <person name="Nagy L.G."/>
            <person name="Floudas D."/>
            <person name="Copeland A."/>
            <person name="Barry K.W."/>
            <person name="Cichocki N."/>
            <person name="Veneault-Fourrey C."/>
            <person name="LaButti K."/>
            <person name="Lindquist E.A."/>
            <person name="Lipzen A."/>
            <person name="Lundell T."/>
            <person name="Morin E."/>
            <person name="Murat C."/>
            <person name="Sun H."/>
            <person name="Tunlid A."/>
            <person name="Henrissat B."/>
            <person name="Grigoriev I.V."/>
            <person name="Hibbett D.S."/>
            <person name="Martin F."/>
            <person name="Nordberg H.P."/>
            <person name="Cantor M.N."/>
            <person name="Hua S.X."/>
        </authorList>
    </citation>
    <scope>NUCLEOTIDE SEQUENCE [LARGE SCALE GENOMIC DNA]</scope>
    <source>
        <strain evidence="1 2">Ve08.2h10</strain>
    </source>
</reference>
<dbReference type="EMBL" id="KN827701">
    <property type="protein sequence ID" value="KIK76051.1"/>
    <property type="molecule type" value="Genomic_DNA"/>
</dbReference>
<organism evidence="1 2">
    <name type="scientific">Paxillus rubicundulus Ve08.2h10</name>
    <dbReference type="NCBI Taxonomy" id="930991"/>
    <lineage>
        <taxon>Eukaryota</taxon>
        <taxon>Fungi</taxon>
        <taxon>Dikarya</taxon>
        <taxon>Basidiomycota</taxon>
        <taxon>Agaricomycotina</taxon>
        <taxon>Agaricomycetes</taxon>
        <taxon>Agaricomycetidae</taxon>
        <taxon>Boletales</taxon>
        <taxon>Paxilineae</taxon>
        <taxon>Paxillaceae</taxon>
        <taxon>Paxillus</taxon>
    </lineage>
</organism>
<evidence type="ECO:0000313" key="1">
    <source>
        <dbReference type="EMBL" id="KIK76051.1"/>
    </source>
</evidence>
<dbReference type="AlphaFoldDB" id="A0A0D0CXY3"/>
<dbReference type="InParanoid" id="A0A0D0CXY3"/>
<evidence type="ECO:0000313" key="2">
    <source>
        <dbReference type="Proteomes" id="UP000054538"/>
    </source>
</evidence>
<protein>
    <recommendedName>
        <fullName evidence="3">CxC2-like cysteine cluster KDZ transposase-associated domain-containing protein</fullName>
    </recommendedName>
</protein>
<dbReference type="OrthoDB" id="3257613at2759"/>
<dbReference type="Pfam" id="PF18758">
    <property type="entry name" value="KDZ"/>
    <property type="match status" value="1"/>
</dbReference>
<dbReference type="HOGENOM" id="CLU_003703_4_0_1"/>
<name>A0A0D0CXY3_9AGAM</name>
<dbReference type="Proteomes" id="UP000054538">
    <property type="component" value="Unassembled WGS sequence"/>
</dbReference>
<accession>A0A0D0CXY3</accession>